<dbReference type="GO" id="GO:0004476">
    <property type="term" value="F:mannose-6-phosphate isomerase activity"/>
    <property type="evidence" value="ECO:0007669"/>
    <property type="project" value="InterPro"/>
</dbReference>
<evidence type="ECO:0000313" key="5">
    <source>
        <dbReference type="Proteomes" id="UP000449092"/>
    </source>
</evidence>
<comment type="similarity">
    <text evidence="1">Belongs to the PGI/PMI family.</text>
</comment>
<dbReference type="EMBL" id="VXOY01000011">
    <property type="protein sequence ID" value="MYE38145.1"/>
    <property type="molecule type" value="Genomic_DNA"/>
</dbReference>
<dbReference type="InterPro" id="IPR019490">
    <property type="entry name" value="Glu6P/Mann6P_isomerase_C"/>
</dbReference>
<dbReference type="CDD" id="cd05637">
    <property type="entry name" value="SIS_PGI_PMI_2"/>
    <property type="match status" value="1"/>
</dbReference>
<comment type="caution">
    <text evidence="4">The sequence shown here is derived from an EMBL/GenBank/DDBJ whole genome shotgun (WGS) entry which is preliminary data.</text>
</comment>
<accession>A0A845D9T0</accession>
<evidence type="ECO:0000256" key="1">
    <source>
        <dbReference type="ARBA" id="ARBA00010523"/>
    </source>
</evidence>
<evidence type="ECO:0000259" key="3">
    <source>
        <dbReference type="PROSITE" id="PS51464"/>
    </source>
</evidence>
<proteinExistence type="inferred from homology"/>
<dbReference type="InterPro" id="IPR001347">
    <property type="entry name" value="SIS_dom"/>
</dbReference>
<dbReference type="SUPFAM" id="SSF53697">
    <property type="entry name" value="SIS domain"/>
    <property type="match status" value="1"/>
</dbReference>
<dbReference type="Proteomes" id="UP000449092">
    <property type="component" value="Unassembled WGS sequence"/>
</dbReference>
<dbReference type="Pfam" id="PF10432">
    <property type="entry name" value="bact-PGI_C"/>
    <property type="match status" value="1"/>
</dbReference>
<reference evidence="4 5" key="1">
    <citation type="submission" date="2019-09" db="EMBL/GenBank/DDBJ databases">
        <title>Characterisation of the sponge microbiome using genome-centric metagenomics.</title>
        <authorList>
            <person name="Engelberts J.P."/>
            <person name="Robbins S.J."/>
            <person name="De Goeij J.M."/>
            <person name="Aranda M."/>
            <person name="Bell S.C."/>
            <person name="Webster N.S."/>
        </authorList>
    </citation>
    <scope>NUCLEOTIDE SEQUENCE [LARGE SCALE GENOMIC DNA]</scope>
    <source>
        <strain evidence="4">SB0662_bin_43</strain>
    </source>
</reference>
<keyword evidence="2 4" id="KW-0413">Isomerase</keyword>
<gene>
    <name evidence="4" type="ORF">F4X82_01320</name>
</gene>
<dbReference type="NCBIfam" id="TIGR02128">
    <property type="entry name" value="G6PI_arch"/>
    <property type="match status" value="1"/>
</dbReference>
<dbReference type="PROSITE" id="PS51464">
    <property type="entry name" value="SIS"/>
    <property type="match status" value="1"/>
</dbReference>
<dbReference type="GO" id="GO:1901135">
    <property type="term" value="P:carbohydrate derivative metabolic process"/>
    <property type="evidence" value="ECO:0007669"/>
    <property type="project" value="InterPro"/>
</dbReference>
<dbReference type="GO" id="GO:0004347">
    <property type="term" value="F:glucose-6-phosphate isomerase activity"/>
    <property type="evidence" value="ECO:0007669"/>
    <property type="project" value="InterPro"/>
</dbReference>
<dbReference type="InterPro" id="IPR046348">
    <property type="entry name" value="SIS_dom_sf"/>
</dbReference>
<feature type="domain" description="SIS" evidence="3">
    <location>
        <begin position="24"/>
        <end position="163"/>
    </location>
</feature>
<dbReference type="Gene3D" id="3.40.50.10490">
    <property type="entry name" value="Glucose-6-phosphate isomerase like protein, domain 1"/>
    <property type="match status" value="2"/>
</dbReference>
<evidence type="ECO:0000313" key="4">
    <source>
        <dbReference type="EMBL" id="MYE38145.1"/>
    </source>
</evidence>
<evidence type="ECO:0000256" key="2">
    <source>
        <dbReference type="ARBA" id="ARBA00023235"/>
    </source>
</evidence>
<dbReference type="Pfam" id="PF01380">
    <property type="entry name" value="SIS"/>
    <property type="match status" value="1"/>
</dbReference>
<name>A0A845D9T0_9BACT</name>
<sequence>MQGNQIETEFNKHFTHGYLTTETLGDMYNKSTFERILVIGIGGSALSGTLLSTLMKEIDDSIDVFIHRTYDLPARSIYSKALVILISYSGNTEEVLDAYQEASRKNLPIIAMTSGGQLEQYAHKDKTPLFLLPKGMKPRFSLMYQIGALIAILENTNIIQSQKHIVEKLQQNDYNKISHEAQKAIDHIGANTPLIYASSKYASLAYIIKIQMNENAKIHAFSNIFPETNHNEIMGHTTDPKSAHYGGILLRSQDDDPRIQHQQDIFIEILEEHGNTIHSIDITGATCYNTIFQGVLLGHLMSFHLAKQRNINPYQTTAIEECKKRINKKTAPTTKLKQSIHS</sequence>
<protein>
    <submittedName>
        <fullName evidence="4">Bifunctional phosphoglucose/phosphomannose isomerase</fullName>
    </submittedName>
</protein>
<dbReference type="GO" id="GO:0097367">
    <property type="term" value="F:carbohydrate derivative binding"/>
    <property type="evidence" value="ECO:0007669"/>
    <property type="project" value="InterPro"/>
</dbReference>
<organism evidence="4 5">
    <name type="scientific">Candidatus Spechtbacteria bacterium SB0662_bin_43</name>
    <dbReference type="NCBI Taxonomy" id="2604897"/>
    <lineage>
        <taxon>Bacteria</taxon>
        <taxon>Candidatus Spechtiibacteriota</taxon>
    </lineage>
</organism>
<dbReference type="GO" id="GO:0005975">
    <property type="term" value="P:carbohydrate metabolic process"/>
    <property type="evidence" value="ECO:0007669"/>
    <property type="project" value="InterPro"/>
</dbReference>
<dbReference type="AlphaFoldDB" id="A0A845D9T0"/>